<evidence type="ECO:0000313" key="5">
    <source>
        <dbReference type="Proteomes" id="UP000556201"/>
    </source>
</evidence>
<keyword evidence="4" id="KW-0255">Endonuclease</keyword>
<evidence type="ECO:0000259" key="3">
    <source>
        <dbReference type="Pfam" id="PF20469"/>
    </source>
</evidence>
<evidence type="ECO:0000256" key="1">
    <source>
        <dbReference type="SAM" id="MobiDB-lite"/>
    </source>
</evidence>
<dbReference type="Gene3D" id="3.40.50.300">
    <property type="entry name" value="P-loop containing nucleotide triphosphate hydrolases"/>
    <property type="match status" value="1"/>
</dbReference>
<organism evidence="4 5">
    <name type="scientific">Brevundimonas vesicularis</name>
    <name type="common">Pseudomonas vesicularis</name>
    <dbReference type="NCBI Taxonomy" id="41276"/>
    <lineage>
        <taxon>Bacteria</taxon>
        <taxon>Pseudomonadati</taxon>
        <taxon>Pseudomonadota</taxon>
        <taxon>Alphaproteobacteria</taxon>
        <taxon>Caulobacterales</taxon>
        <taxon>Caulobacteraceae</taxon>
        <taxon>Brevundimonas</taxon>
    </lineage>
</organism>
<comment type="caution">
    <text evidence="4">The sequence shown here is derived from an EMBL/GenBank/DDBJ whole genome shotgun (WGS) entry which is preliminary data.</text>
</comment>
<dbReference type="InterPro" id="IPR027417">
    <property type="entry name" value="P-loop_NTPase"/>
</dbReference>
<dbReference type="InterPro" id="IPR041685">
    <property type="entry name" value="AAA_GajA/Old/RecF-like"/>
</dbReference>
<feature type="region of interest" description="Disordered" evidence="1">
    <location>
        <begin position="572"/>
        <end position="598"/>
    </location>
</feature>
<evidence type="ECO:0000313" key="4">
    <source>
        <dbReference type="EMBL" id="MBB5772110.1"/>
    </source>
</evidence>
<gene>
    <name evidence="4" type="ORF">HNP47_002114</name>
</gene>
<dbReference type="PANTHER" id="PTHR43581">
    <property type="entry name" value="ATP/GTP PHOSPHATASE"/>
    <property type="match status" value="1"/>
</dbReference>
<protein>
    <submittedName>
        <fullName evidence="4">Putative ATP-dependent endonuclease of OLD family</fullName>
    </submittedName>
</protein>
<dbReference type="RefSeq" id="WP_184279511.1">
    <property type="nucleotide sequence ID" value="NZ_JACHLJ010000002.1"/>
</dbReference>
<accession>A0A7W9FV16</accession>
<name>A0A7W9FV16_BREVE</name>
<dbReference type="Pfam" id="PF20469">
    <property type="entry name" value="OLD-like_TOPRIM"/>
    <property type="match status" value="1"/>
</dbReference>
<dbReference type="Pfam" id="PF13175">
    <property type="entry name" value="AAA_15"/>
    <property type="match status" value="2"/>
</dbReference>
<dbReference type="SUPFAM" id="SSF52540">
    <property type="entry name" value="P-loop containing nucleoside triphosphate hydrolases"/>
    <property type="match status" value="1"/>
</dbReference>
<dbReference type="GO" id="GO:0004519">
    <property type="term" value="F:endonuclease activity"/>
    <property type="evidence" value="ECO:0007669"/>
    <property type="project" value="UniProtKB-KW"/>
</dbReference>
<dbReference type="PANTHER" id="PTHR43581:SF4">
    <property type="entry name" value="ATP_GTP PHOSPHATASE"/>
    <property type="match status" value="1"/>
</dbReference>
<dbReference type="EMBL" id="JACHLJ010000002">
    <property type="protein sequence ID" value="MBB5772110.1"/>
    <property type="molecule type" value="Genomic_DNA"/>
</dbReference>
<keyword evidence="4" id="KW-0540">Nuclease</keyword>
<keyword evidence="4" id="KW-0378">Hydrolase</keyword>
<dbReference type="InterPro" id="IPR034139">
    <property type="entry name" value="TOPRIM_OLD"/>
</dbReference>
<feature type="domain" description="OLD protein-like TOPRIM" evidence="3">
    <location>
        <begin position="402"/>
        <end position="475"/>
    </location>
</feature>
<evidence type="ECO:0000259" key="2">
    <source>
        <dbReference type="Pfam" id="PF13175"/>
    </source>
</evidence>
<dbReference type="InterPro" id="IPR051396">
    <property type="entry name" value="Bact_Antivir_Def_Nuclease"/>
</dbReference>
<feature type="domain" description="Endonuclease GajA/Old nuclease/RecF-like AAA" evidence="2">
    <location>
        <begin position="16"/>
        <end position="59"/>
    </location>
</feature>
<feature type="domain" description="Endonuclease GajA/Old nuclease/RecF-like AAA" evidence="2">
    <location>
        <begin position="213"/>
        <end position="347"/>
    </location>
</feature>
<sequence>MAKTPVAAGDEIPLGKVRKLSVRNFRAIGPNTVEVDLDTIVVLVGPNNAGKSSILRAYEVAMGEGSAAGKLSEQDFPNGSIDEANPPTIELETEVVGDPPAKKWIIEVDGRKVVRERWQWKGPGKGERQGWNVELGDWDTSKPWGFAGVANARRPQPHAVQAFDSPEKQAAQIDQIVLSLIEERAKAVPAESGDGLEFDRLSEAIRALQTKVLASAQADIEDIEKQLTEMLAGVFAKHAVKFDPAIAELEQFKLFAGNAMRVGPSDGYMSPVSLQGSGARRTLLWSVLRIVSERDQNGTGRPHLLLIDEPELCLHPSAVREACRVLYDLADKAGWQVMVTTHHPAFIDLARDNETIVRVERNEAGEVQGTTLFKPTTAQLSTDDKQNLKLLNIWDPYVAEFFFCPRVVVVEGDTEFSAFRLIVEELRALGDGSPIPQALLRDVVIVRARGKATIVSLCKILNHFGTGYSVLHDLDSEFIDVKCKETGGTKQQKNGAWTTNANILAAVQTAPDPTRINLVCSEPDFEQAYLGYTSSSEKPATAVRALQQAGSGRDAVIALLYALLDHAQPLPHGAARTSDRLSANDLQPDGAPASEIVA</sequence>
<dbReference type="Proteomes" id="UP000556201">
    <property type="component" value="Unassembled WGS sequence"/>
</dbReference>
<dbReference type="AlphaFoldDB" id="A0A7W9FV16"/>
<reference evidence="4 5" key="1">
    <citation type="submission" date="2020-08" db="EMBL/GenBank/DDBJ databases">
        <title>Functional genomics of gut bacteria from endangered species of beetles.</title>
        <authorList>
            <person name="Carlos-Shanley C."/>
        </authorList>
    </citation>
    <scope>NUCLEOTIDE SEQUENCE [LARGE SCALE GENOMIC DNA]</scope>
    <source>
        <strain evidence="4 5">S00192</strain>
    </source>
</reference>
<proteinExistence type="predicted"/>